<dbReference type="Pfam" id="PF02826">
    <property type="entry name" value="2-Hacid_dh_C"/>
    <property type="match status" value="1"/>
</dbReference>
<dbReference type="RefSeq" id="XP_004336309.1">
    <property type="nucleotide sequence ID" value="XM_004336261.1"/>
</dbReference>
<dbReference type="VEuPathDB" id="AmoebaDB:ACA1_106370"/>
<dbReference type="GO" id="GO:0051287">
    <property type="term" value="F:NAD binding"/>
    <property type="evidence" value="ECO:0007669"/>
    <property type="project" value="InterPro"/>
</dbReference>
<dbReference type="PROSITE" id="PS00671">
    <property type="entry name" value="D_2_HYDROXYACID_DH_3"/>
    <property type="match status" value="1"/>
</dbReference>
<evidence type="ECO:0000259" key="7">
    <source>
        <dbReference type="Pfam" id="PF02826"/>
    </source>
</evidence>
<keyword evidence="9" id="KW-1185">Reference proteome</keyword>
<accession>L8GQ89</accession>
<evidence type="ECO:0000256" key="2">
    <source>
        <dbReference type="ARBA" id="ARBA00022605"/>
    </source>
</evidence>
<dbReference type="STRING" id="1257118.L8GQ89"/>
<keyword evidence="3 5" id="KW-0560">Oxidoreductase</keyword>
<dbReference type="PROSITE" id="PS00065">
    <property type="entry name" value="D_2_HYDROXYACID_DH_1"/>
    <property type="match status" value="1"/>
</dbReference>
<keyword evidence="4" id="KW-0520">NAD</keyword>
<dbReference type="SUPFAM" id="SSF51735">
    <property type="entry name" value="NAD(P)-binding Rossmann-fold domains"/>
    <property type="match status" value="1"/>
</dbReference>
<dbReference type="Proteomes" id="UP000011083">
    <property type="component" value="Unassembled WGS sequence"/>
</dbReference>
<dbReference type="InterPro" id="IPR029753">
    <property type="entry name" value="D-isomer_DH_CS"/>
</dbReference>
<dbReference type="InterPro" id="IPR029752">
    <property type="entry name" value="D-isomer_DH_CS1"/>
</dbReference>
<proteinExistence type="inferred from homology"/>
<comment type="similarity">
    <text evidence="1 5">Belongs to the D-isomer specific 2-hydroxyacid dehydrogenase family.</text>
</comment>
<evidence type="ECO:0000256" key="1">
    <source>
        <dbReference type="ARBA" id="ARBA00005854"/>
    </source>
</evidence>
<name>L8GQ89_ACACF</name>
<evidence type="ECO:0000259" key="6">
    <source>
        <dbReference type="Pfam" id="PF00389"/>
    </source>
</evidence>
<dbReference type="GeneID" id="14914890"/>
<feature type="domain" description="D-isomer specific 2-hydroxyacid dehydrogenase NAD-binding" evidence="7">
    <location>
        <begin position="130"/>
        <end position="309"/>
    </location>
</feature>
<dbReference type="PANTHER" id="PTHR42789">
    <property type="entry name" value="D-ISOMER SPECIFIC 2-HYDROXYACID DEHYDROGENASE FAMILY PROTEIN (AFU_ORTHOLOGUE AFUA_6G10090)"/>
    <property type="match status" value="1"/>
</dbReference>
<evidence type="ECO:0000313" key="8">
    <source>
        <dbReference type="EMBL" id="ELR14296.1"/>
    </source>
</evidence>
<dbReference type="InterPro" id="IPR006140">
    <property type="entry name" value="D-isomer_DH_NAD-bd"/>
</dbReference>
<dbReference type="InterPro" id="IPR006139">
    <property type="entry name" value="D-isomer_2_OHA_DH_cat_dom"/>
</dbReference>
<evidence type="ECO:0000256" key="5">
    <source>
        <dbReference type="RuleBase" id="RU003719"/>
    </source>
</evidence>
<reference evidence="8 9" key="1">
    <citation type="journal article" date="2013" name="Genome Biol.">
        <title>Genome of Acanthamoeba castellanii highlights extensive lateral gene transfer and early evolution of tyrosine kinase signaling.</title>
        <authorList>
            <person name="Clarke M."/>
            <person name="Lohan A.J."/>
            <person name="Liu B."/>
            <person name="Lagkouvardos I."/>
            <person name="Roy S."/>
            <person name="Zafar N."/>
            <person name="Bertelli C."/>
            <person name="Schilde C."/>
            <person name="Kianianmomeni A."/>
            <person name="Burglin T.R."/>
            <person name="Frech C."/>
            <person name="Turcotte B."/>
            <person name="Kopec K.O."/>
            <person name="Synnott J.M."/>
            <person name="Choo C."/>
            <person name="Paponov I."/>
            <person name="Finkler A."/>
            <person name="Soon Heng Tan C."/>
            <person name="Hutchins A.P."/>
            <person name="Weinmeier T."/>
            <person name="Rattei T."/>
            <person name="Chu J.S."/>
            <person name="Gimenez G."/>
            <person name="Irimia M."/>
            <person name="Rigden D.J."/>
            <person name="Fitzpatrick D.A."/>
            <person name="Lorenzo-Morales J."/>
            <person name="Bateman A."/>
            <person name="Chiu C.H."/>
            <person name="Tang P."/>
            <person name="Hegemann P."/>
            <person name="Fromm H."/>
            <person name="Raoult D."/>
            <person name="Greub G."/>
            <person name="Miranda-Saavedra D."/>
            <person name="Chen N."/>
            <person name="Nash P."/>
            <person name="Ginger M.L."/>
            <person name="Horn M."/>
            <person name="Schaap P."/>
            <person name="Caler L."/>
            <person name="Loftus B."/>
        </authorList>
    </citation>
    <scope>NUCLEOTIDE SEQUENCE [LARGE SCALE GENOMIC DNA]</scope>
    <source>
        <strain evidence="8 9">Neff</strain>
    </source>
</reference>
<sequence>MDSGASESVSAERRRASGGEGRRWKVFCSRNMPDVALELTREVADVDLWDGEDAPPHDVLLERLRDCDGFISLLTDRIDADLMDRCPRLKVITQLAVGFNNIDIAAATARGIYVTNTPDVLNETVVETTFALLFAMARRIVEADKYVRDGQWKISWHPLMMLGSDLFGAKLAIVGLGRIGKRVALIAQAFGAEVIYFDEYRSLDFEKEHNVRWLPLDDLYKEADFISLHVNLTDSTRHMINARSLALMKPTAIIINTARGPVINQKDLTQALKEKKIGGAALDVFEQEPIDPSDELLSLTNVVVAPHVGSASFRTRFLMAQMQTPASTNAHVVARRMAAEIVGKNQQAFWRGERPPQLVNADVMRVNP</sequence>
<evidence type="ECO:0000256" key="3">
    <source>
        <dbReference type="ARBA" id="ARBA00023002"/>
    </source>
</evidence>
<dbReference type="AlphaFoldDB" id="L8GQ89"/>
<dbReference type="Gene3D" id="3.40.50.720">
    <property type="entry name" value="NAD(P)-binding Rossmann-like Domain"/>
    <property type="match status" value="2"/>
</dbReference>
<gene>
    <name evidence="8" type="ORF">ACA1_106370</name>
</gene>
<dbReference type="OMA" id="HMGTETC"/>
<dbReference type="Pfam" id="PF00389">
    <property type="entry name" value="2-Hacid_dh"/>
    <property type="match status" value="1"/>
</dbReference>
<evidence type="ECO:0000313" key="9">
    <source>
        <dbReference type="Proteomes" id="UP000011083"/>
    </source>
</evidence>
<feature type="domain" description="D-isomer specific 2-hydroxyacid dehydrogenase catalytic" evidence="6">
    <location>
        <begin position="30"/>
        <end position="360"/>
    </location>
</feature>
<dbReference type="KEGG" id="acan:ACA1_106370"/>
<dbReference type="GO" id="GO:0016616">
    <property type="term" value="F:oxidoreductase activity, acting on the CH-OH group of donors, NAD or NADP as acceptor"/>
    <property type="evidence" value="ECO:0007669"/>
    <property type="project" value="InterPro"/>
</dbReference>
<dbReference type="InterPro" id="IPR036291">
    <property type="entry name" value="NAD(P)-bd_dom_sf"/>
</dbReference>
<keyword evidence="2" id="KW-0028">Amino-acid biosynthesis</keyword>
<dbReference type="GO" id="GO:0008652">
    <property type="term" value="P:amino acid biosynthetic process"/>
    <property type="evidence" value="ECO:0007669"/>
    <property type="project" value="UniProtKB-KW"/>
</dbReference>
<organism evidence="8 9">
    <name type="scientific">Acanthamoeba castellanii (strain ATCC 30010 / Neff)</name>
    <dbReference type="NCBI Taxonomy" id="1257118"/>
    <lineage>
        <taxon>Eukaryota</taxon>
        <taxon>Amoebozoa</taxon>
        <taxon>Discosea</taxon>
        <taxon>Longamoebia</taxon>
        <taxon>Centramoebida</taxon>
        <taxon>Acanthamoebidae</taxon>
        <taxon>Acanthamoeba</taxon>
    </lineage>
</organism>
<dbReference type="PANTHER" id="PTHR42789:SF1">
    <property type="entry name" value="D-ISOMER SPECIFIC 2-HYDROXYACID DEHYDROGENASE FAMILY PROTEIN (AFU_ORTHOLOGUE AFUA_6G10090)"/>
    <property type="match status" value="1"/>
</dbReference>
<dbReference type="EMBL" id="KB008060">
    <property type="protein sequence ID" value="ELR14296.1"/>
    <property type="molecule type" value="Genomic_DNA"/>
</dbReference>
<dbReference type="OrthoDB" id="28764at2759"/>
<dbReference type="CDD" id="cd05301">
    <property type="entry name" value="GDH"/>
    <property type="match status" value="1"/>
</dbReference>
<protein>
    <submittedName>
        <fullName evidence="8">Glyoxylate reductase</fullName>
    </submittedName>
</protein>
<dbReference type="SUPFAM" id="SSF52283">
    <property type="entry name" value="Formate/glycerate dehydrogenase catalytic domain-like"/>
    <property type="match status" value="1"/>
</dbReference>
<dbReference type="FunFam" id="3.40.50.720:FF:000203">
    <property type="entry name" value="D-3-phosphoglycerate dehydrogenase (SerA)"/>
    <property type="match status" value="1"/>
</dbReference>
<evidence type="ECO:0000256" key="4">
    <source>
        <dbReference type="ARBA" id="ARBA00023027"/>
    </source>
</evidence>
<dbReference type="InterPro" id="IPR050857">
    <property type="entry name" value="D-2-hydroxyacid_DH"/>
</dbReference>